<gene>
    <name evidence="2" type="ORF">IMW75_23480</name>
</gene>
<comment type="caution">
    <text evidence="2">The sequence shown here is derived from an EMBL/GenBank/DDBJ whole genome shotgun (WGS) entry which is preliminary data.</text>
</comment>
<dbReference type="Gene3D" id="1.10.260.40">
    <property type="entry name" value="lambda repressor-like DNA-binding domains"/>
    <property type="match status" value="1"/>
</dbReference>
<sequence>MTISNRVKEEDQTLRDIVAKRLKRARHAAGFTMAAVADRLGYTNLTMISLFENGRRAPSLKITLRFADLYCVTTDYLLGRTDDIGLAPEEGNQAMITGVLKGVLTSYNDKYLSGLAAVTAIAVEGASMDRVLLGKVADISVELSDSLAVVRKHHGSAFESMRGGGKLERLINELSSSVESRILSKKREKALIEYEYPIFTAQQVAASVQQALFAE</sequence>
<evidence type="ECO:0000313" key="2">
    <source>
        <dbReference type="EMBL" id="MBN3968224.1"/>
    </source>
</evidence>
<dbReference type="RefSeq" id="WP_205893911.1">
    <property type="nucleotide sequence ID" value="NZ_JADEVO010000046.1"/>
</dbReference>
<organism evidence="2 3">
    <name type="scientific">Pseudomonas gregormendelii</name>
    <dbReference type="NCBI Taxonomy" id="1628277"/>
    <lineage>
        <taxon>Bacteria</taxon>
        <taxon>Pseudomonadati</taxon>
        <taxon>Pseudomonadota</taxon>
        <taxon>Gammaproteobacteria</taxon>
        <taxon>Pseudomonadales</taxon>
        <taxon>Pseudomonadaceae</taxon>
        <taxon>Pseudomonas</taxon>
    </lineage>
</organism>
<protein>
    <submittedName>
        <fullName evidence="2">Helix-turn-helix transcriptional regulator</fullName>
    </submittedName>
</protein>
<evidence type="ECO:0000313" key="3">
    <source>
        <dbReference type="Proteomes" id="UP000772591"/>
    </source>
</evidence>
<proteinExistence type="predicted"/>
<accession>A0ABS3AM34</accession>
<reference evidence="2 3" key="1">
    <citation type="journal article" date="2021" name="Int. J. Syst. Evol. Microbiol.">
        <title>Pseudomonas piscium sp. nov., Pseudomonas pisciculturae sp. nov., Pseudomonas mucoides sp. nov. and Pseudomonas neuropathica sp. nov. isolated from rainbow trout.</title>
        <authorList>
            <person name="Duman M."/>
            <person name="Mulet M."/>
            <person name="Altun S."/>
            <person name="Saticioglu I.B."/>
            <person name="Gomila M."/>
            <person name="Lalucat J."/>
            <person name="Garcia-Valdes E."/>
        </authorList>
    </citation>
    <scope>NUCLEOTIDE SEQUENCE [LARGE SCALE GENOMIC DNA]</scope>
    <source>
        <strain evidence="2 3">LMG 28632</strain>
    </source>
</reference>
<evidence type="ECO:0000259" key="1">
    <source>
        <dbReference type="PROSITE" id="PS50943"/>
    </source>
</evidence>
<dbReference type="InterPro" id="IPR010982">
    <property type="entry name" value="Lambda_DNA-bd_dom_sf"/>
</dbReference>
<dbReference type="PROSITE" id="PS50943">
    <property type="entry name" value="HTH_CROC1"/>
    <property type="match status" value="1"/>
</dbReference>
<feature type="domain" description="HTH cro/C1-type" evidence="1">
    <location>
        <begin position="22"/>
        <end position="77"/>
    </location>
</feature>
<dbReference type="InterPro" id="IPR001387">
    <property type="entry name" value="Cro/C1-type_HTH"/>
</dbReference>
<dbReference type="EMBL" id="JADEVO010000046">
    <property type="protein sequence ID" value="MBN3968224.1"/>
    <property type="molecule type" value="Genomic_DNA"/>
</dbReference>
<name>A0ABS3AM34_9PSED</name>
<dbReference type="SUPFAM" id="SSF47413">
    <property type="entry name" value="lambda repressor-like DNA-binding domains"/>
    <property type="match status" value="1"/>
</dbReference>
<keyword evidence="3" id="KW-1185">Reference proteome</keyword>
<dbReference type="SMART" id="SM00530">
    <property type="entry name" value="HTH_XRE"/>
    <property type="match status" value="1"/>
</dbReference>
<dbReference type="Proteomes" id="UP000772591">
    <property type="component" value="Unassembled WGS sequence"/>
</dbReference>
<dbReference type="Pfam" id="PF13560">
    <property type="entry name" value="HTH_31"/>
    <property type="match status" value="1"/>
</dbReference>
<dbReference type="CDD" id="cd00093">
    <property type="entry name" value="HTH_XRE"/>
    <property type="match status" value="1"/>
</dbReference>